<feature type="region of interest" description="Disordered" evidence="1">
    <location>
        <begin position="24"/>
        <end position="66"/>
    </location>
</feature>
<evidence type="ECO:0000256" key="1">
    <source>
        <dbReference type="SAM" id="MobiDB-lite"/>
    </source>
</evidence>
<protein>
    <submittedName>
        <fullName evidence="2">Uncharacterized protein</fullName>
    </submittedName>
</protein>
<organism evidence="2 3">
    <name type="scientific">Streptomonospora halophila</name>
    <dbReference type="NCBI Taxonomy" id="427369"/>
    <lineage>
        <taxon>Bacteria</taxon>
        <taxon>Bacillati</taxon>
        <taxon>Actinomycetota</taxon>
        <taxon>Actinomycetes</taxon>
        <taxon>Streptosporangiales</taxon>
        <taxon>Nocardiopsidaceae</taxon>
        <taxon>Streptomonospora</taxon>
    </lineage>
</organism>
<accession>A0ABP9GZR6</accession>
<proteinExistence type="predicted"/>
<feature type="compositionally biased region" description="Gly residues" evidence="1">
    <location>
        <begin position="56"/>
        <end position="66"/>
    </location>
</feature>
<gene>
    <name evidence="2" type="ORF">GCM10023224_48590</name>
</gene>
<name>A0ABP9GZR6_9ACTN</name>
<evidence type="ECO:0000313" key="2">
    <source>
        <dbReference type="EMBL" id="GAA4956983.1"/>
    </source>
</evidence>
<evidence type="ECO:0000313" key="3">
    <source>
        <dbReference type="Proteomes" id="UP001499993"/>
    </source>
</evidence>
<keyword evidence="3" id="KW-1185">Reference proteome</keyword>
<sequence length="66" mass="6859">MTGEFGLRAGDPPRSATAHLRATLAERADRTGPCELRGARDRGARGPRDGYTVAQGPGGGRARPVS</sequence>
<dbReference type="Proteomes" id="UP001499993">
    <property type="component" value="Unassembled WGS sequence"/>
</dbReference>
<reference evidence="3" key="1">
    <citation type="journal article" date="2019" name="Int. J. Syst. Evol. Microbiol.">
        <title>The Global Catalogue of Microorganisms (GCM) 10K type strain sequencing project: providing services to taxonomists for standard genome sequencing and annotation.</title>
        <authorList>
            <consortium name="The Broad Institute Genomics Platform"/>
            <consortium name="The Broad Institute Genome Sequencing Center for Infectious Disease"/>
            <person name="Wu L."/>
            <person name="Ma J."/>
        </authorList>
    </citation>
    <scope>NUCLEOTIDE SEQUENCE [LARGE SCALE GENOMIC DNA]</scope>
    <source>
        <strain evidence="3">JCM 18123</strain>
    </source>
</reference>
<dbReference type="EMBL" id="BAABIK010000044">
    <property type="protein sequence ID" value="GAA4956983.1"/>
    <property type="molecule type" value="Genomic_DNA"/>
</dbReference>
<comment type="caution">
    <text evidence="2">The sequence shown here is derived from an EMBL/GenBank/DDBJ whole genome shotgun (WGS) entry which is preliminary data.</text>
</comment>
<feature type="compositionally biased region" description="Basic and acidic residues" evidence="1">
    <location>
        <begin position="24"/>
        <end position="48"/>
    </location>
</feature>